<dbReference type="GO" id="GO:0044458">
    <property type="term" value="P:motile cilium assembly"/>
    <property type="evidence" value="ECO:0007669"/>
    <property type="project" value="TreeGrafter"/>
</dbReference>
<evidence type="ECO:0000256" key="2">
    <source>
        <dbReference type="SAM" id="MobiDB-lite"/>
    </source>
</evidence>
<evidence type="ECO:0000256" key="1">
    <source>
        <dbReference type="SAM" id="Coils"/>
    </source>
</evidence>
<keyword evidence="1" id="KW-0175">Coiled coil</keyword>
<feature type="compositionally biased region" description="Basic and acidic residues" evidence="2">
    <location>
        <begin position="315"/>
        <end position="324"/>
    </location>
</feature>
<dbReference type="GO" id="GO:0097729">
    <property type="term" value="C:9+2 motile cilium"/>
    <property type="evidence" value="ECO:0007669"/>
    <property type="project" value="TreeGrafter"/>
</dbReference>
<dbReference type="Gene3D" id="2.60.40.10">
    <property type="entry name" value="Immunoglobulins"/>
    <property type="match status" value="2"/>
</dbReference>
<feature type="region of interest" description="Disordered" evidence="2">
    <location>
        <begin position="950"/>
        <end position="992"/>
    </location>
</feature>
<feature type="transmembrane region" description="Helical" evidence="3">
    <location>
        <begin position="1010"/>
        <end position="1032"/>
    </location>
</feature>
<keyword evidence="3" id="KW-0472">Membrane</keyword>
<dbReference type="PANTHER" id="PTHR46500">
    <property type="entry name" value="CILIA- AND FLAGELLA-ASSOCIATED PROTEIN 221"/>
    <property type="match status" value="1"/>
</dbReference>
<evidence type="ECO:0000256" key="3">
    <source>
        <dbReference type="SAM" id="Phobius"/>
    </source>
</evidence>
<feature type="region of interest" description="Disordered" evidence="2">
    <location>
        <begin position="315"/>
        <end position="334"/>
    </location>
</feature>
<dbReference type="InterPro" id="IPR029676">
    <property type="entry name" value="CFAP221"/>
</dbReference>
<evidence type="ECO:0000313" key="4">
    <source>
        <dbReference type="EMBL" id="CAD8767578.1"/>
    </source>
</evidence>
<evidence type="ECO:0008006" key="5">
    <source>
        <dbReference type="Google" id="ProtNLM"/>
    </source>
</evidence>
<organism evidence="4">
    <name type="scientific">Polytomella parva</name>
    <dbReference type="NCBI Taxonomy" id="51329"/>
    <lineage>
        <taxon>Eukaryota</taxon>
        <taxon>Viridiplantae</taxon>
        <taxon>Chlorophyta</taxon>
        <taxon>core chlorophytes</taxon>
        <taxon>Chlorophyceae</taxon>
        <taxon>CS clade</taxon>
        <taxon>Chlamydomonadales</taxon>
        <taxon>Chlamydomonadaceae</taxon>
        <taxon>Polytomella</taxon>
    </lineage>
</organism>
<protein>
    <recommendedName>
        <fullName evidence="5">MSP domain-containing protein</fullName>
    </recommendedName>
</protein>
<dbReference type="PANTHER" id="PTHR46500:SF1">
    <property type="entry name" value="CILIA- AND FLAGELLA-ASSOCIATED PROTEIN 221"/>
    <property type="match status" value="1"/>
</dbReference>
<dbReference type="AlphaFoldDB" id="A0A7S0UT62"/>
<reference evidence="4" key="1">
    <citation type="submission" date="2021-01" db="EMBL/GenBank/DDBJ databases">
        <authorList>
            <person name="Corre E."/>
            <person name="Pelletier E."/>
            <person name="Niang G."/>
            <person name="Scheremetjew M."/>
            <person name="Finn R."/>
            <person name="Kale V."/>
            <person name="Holt S."/>
            <person name="Cochrane G."/>
            <person name="Meng A."/>
            <person name="Brown T."/>
            <person name="Cohen L."/>
        </authorList>
    </citation>
    <scope>NUCLEOTIDE SEQUENCE</scope>
    <source>
        <strain evidence="4">SAG 63-3</strain>
    </source>
</reference>
<keyword evidence="3" id="KW-1133">Transmembrane helix</keyword>
<dbReference type="InterPro" id="IPR013783">
    <property type="entry name" value="Ig-like_fold"/>
</dbReference>
<accession>A0A7S0UT62</accession>
<sequence length="1033" mass="113456">MDEGPRGFGDEPGGFIEDTHLTNTNFLTLHRDYEIVGSAGYISSEPSVVHFGGFELGRTYTQTLKIRNVHNKAIRCHIIPTTTTNFRTACNNKRGNIPPGLAETIDVTFIPDSIKYFYDCIRINTEDANLIVPIHAYPVMNETHFPKRIDFGRRSIGEESIRRVKLECKVPIDFEFQISEIGNPNPCFNFSPTQGIVPAHGHVMIDVVFFPLSFKTEETTLEVRTAELTSKPVQCVVTGSGFPGMSKDKALQDSLGPGDLYPADLDGTAAMTQASKAWTTNRGGGLTRGGAGGGDAYTVSLMEERLDAARSRDCRVDGPIRTHDPAPPPPVGETEMNGIVVPNTNLMSHGEVAYVLNQRPGKLRIRNIRKAVEEKQQQLELEREELEGVMSNASELALHPLSRPDISVEAKAAVFEMLRKKVEESNRKVTLGSDIAVGEDLMTAAEIQRVHRSRETFHARHEIQKDLQAVRQYDPELEECGAMHLRTGNAALPPSHGSPIAVVPDNNSHISNDNNNNNNNNAASDNATTAMVPFEPKWRTVEGNDWSKRSSALDRFINAVRTVIRNRRLQRRLAKIRHVLTQLKYDKQRVSEETMNPVLLVSDANRAAVNPTKHMQPSNVRVRPFPLYRDVNFQCHDPVESTYYLDMNELSLFPMQVPLEYKMIGYQPETITGYTPYIPLLSEQPLLSGAPEELPALGPVPSGMAATPEGLTKPLPELLRTSAYAALEVGSRYYASPKVFAAPERSWGIDPDCMLQPRIYPLHDSTKFEHPCSAATRALRGAVQISDTWVPRVDSGFIQSIREELVPEPLVAARPEDVMVDLPGDVDKPVLKIQIPDEEVDMAPFLPSGITFDFFASAAALAKEERAAAAALAAAAAATAAKAAKAVDFWKARGVTGLGFSAGRLVGGVVGEVVIMGVVVVAEPAREADKRERGEELLDADVIIEIEEEENVEDGWRDSEPSPESPPPTPSSRFNPSTSPLPPSSAAATASSRAAAPTARNLSTQLVLDFIFVSLSLVFIFLLFLLFCVLLGR</sequence>
<dbReference type="Pfam" id="PF24771">
    <property type="entry name" value="Ig_CFAP74_1st"/>
    <property type="match status" value="1"/>
</dbReference>
<dbReference type="GO" id="GO:0003341">
    <property type="term" value="P:cilium movement"/>
    <property type="evidence" value="ECO:0007669"/>
    <property type="project" value="InterPro"/>
</dbReference>
<proteinExistence type="predicted"/>
<keyword evidence="3" id="KW-0812">Transmembrane</keyword>
<gene>
    <name evidence="4" type="ORF">PPAR00522_LOCUS3974</name>
</gene>
<name>A0A7S0UT62_9CHLO</name>
<feature type="coiled-coil region" evidence="1">
    <location>
        <begin position="365"/>
        <end position="396"/>
    </location>
</feature>
<dbReference type="EMBL" id="HBFM01006501">
    <property type="protein sequence ID" value="CAD8767578.1"/>
    <property type="molecule type" value="Transcribed_RNA"/>
</dbReference>